<keyword evidence="2" id="KW-1185">Reference proteome</keyword>
<reference evidence="1" key="2">
    <citation type="submission" date="2022-04" db="EMBL/GenBank/DDBJ databases">
        <title>Complete Genome Sequence of Flavobacterium sediminilitoris YSM-43, Isolated from a Tidal Sediment.</title>
        <authorList>
            <person name="Lee P.A."/>
        </authorList>
    </citation>
    <scope>NUCLEOTIDE SEQUENCE</scope>
    <source>
        <strain evidence="1">YSM-43</strain>
    </source>
</reference>
<dbReference type="Proteomes" id="UP000830454">
    <property type="component" value="Chromosome"/>
</dbReference>
<evidence type="ECO:0000313" key="2">
    <source>
        <dbReference type="Proteomes" id="UP000830454"/>
    </source>
</evidence>
<dbReference type="RefSeq" id="WP_246915609.1">
    <property type="nucleotide sequence ID" value="NZ_CP090145.1"/>
</dbReference>
<dbReference type="EMBL" id="CP090145">
    <property type="protein sequence ID" value="UOX32772.1"/>
    <property type="molecule type" value="Genomic_DNA"/>
</dbReference>
<reference evidence="1" key="1">
    <citation type="submission" date="2021-12" db="EMBL/GenBank/DDBJ databases">
        <authorList>
            <person name="Cha I.-T."/>
            <person name="Lee K.-E."/>
            <person name="Park S.-J."/>
        </authorList>
    </citation>
    <scope>NUCLEOTIDE SEQUENCE</scope>
    <source>
        <strain evidence="1">YSM-43</strain>
    </source>
</reference>
<gene>
    <name evidence="1" type="ORF">LXD69_12070</name>
</gene>
<organism evidence="1 2">
    <name type="scientific">Flavobacterium sediminilitoris</name>
    <dbReference type="NCBI Taxonomy" id="2024526"/>
    <lineage>
        <taxon>Bacteria</taxon>
        <taxon>Pseudomonadati</taxon>
        <taxon>Bacteroidota</taxon>
        <taxon>Flavobacteriia</taxon>
        <taxon>Flavobacteriales</taxon>
        <taxon>Flavobacteriaceae</taxon>
        <taxon>Flavobacterium</taxon>
    </lineage>
</organism>
<accession>A0ABY4HIW5</accession>
<name>A0ABY4HIW5_9FLAO</name>
<proteinExistence type="predicted"/>
<sequence>MKTYESCGKINFNNDIKTVEVRTALPETLESGQYKYIKYYNISNDKHYGILGILIIEGGSNKDLRDSNSPLGKIQVDKNLIKLNDLKPFNNGKDFSKLEKDDIIYFMCFHDEEFYGSEKELKIFQESLPKFPDFGLIEEPKVGNGGVLTFEGCL</sequence>
<evidence type="ECO:0000313" key="1">
    <source>
        <dbReference type="EMBL" id="UOX32772.1"/>
    </source>
</evidence>
<protein>
    <submittedName>
        <fullName evidence="1">Uncharacterized protein</fullName>
    </submittedName>
</protein>